<proteinExistence type="inferred from homology"/>
<comment type="caution">
    <text evidence="15">The sequence shown here is derived from an EMBL/GenBank/DDBJ whole genome shotgun (WGS) entry which is preliminary data.</text>
</comment>
<dbReference type="InterPro" id="IPR037066">
    <property type="entry name" value="Plug_dom_sf"/>
</dbReference>
<accession>A0A848J7B8</accession>
<dbReference type="SUPFAM" id="SSF56935">
    <property type="entry name" value="Porins"/>
    <property type="match status" value="1"/>
</dbReference>
<keyword evidence="6 11" id="KW-0798">TonB box</keyword>
<dbReference type="PANTHER" id="PTHR30069">
    <property type="entry name" value="TONB-DEPENDENT OUTER MEMBRANE RECEPTOR"/>
    <property type="match status" value="1"/>
</dbReference>
<evidence type="ECO:0000256" key="11">
    <source>
        <dbReference type="RuleBase" id="RU003357"/>
    </source>
</evidence>
<evidence type="ECO:0000256" key="7">
    <source>
        <dbReference type="ARBA" id="ARBA00023136"/>
    </source>
</evidence>
<evidence type="ECO:0000256" key="4">
    <source>
        <dbReference type="ARBA" id="ARBA00022692"/>
    </source>
</evidence>
<feature type="chain" id="PRO_5032616890" evidence="12">
    <location>
        <begin position="24"/>
        <end position="717"/>
    </location>
</feature>
<protein>
    <submittedName>
        <fullName evidence="15">TonB-dependent receptor plug domain-containing protein</fullName>
    </submittedName>
</protein>
<dbReference type="InterPro" id="IPR000531">
    <property type="entry name" value="Beta-barrel_TonB"/>
</dbReference>
<dbReference type="InterPro" id="IPR039426">
    <property type="entry name" value="TonB-dep_rcpt-like"/>
</dbReference>
<dbReference type="AlphaFoldDB" id="A0A848J7B8"/>
<keyword evidence="4 10" id="KW-0812">Transmembrane</keyword>
<sequence length="717" mass="80662">MLKSLLRINFLLLISFFSSVAQDADNGEKDLFDMSLEELMEVEIFSASKKSESSFDAPLSSTVITSEEIQSYGATTIEEALRLVPGLVVREESNGNFDVHVRGNESLPPGNFTFYTENSLTLVMIDGRRVYNYINGGTFWEALPIGLADVDRIEVVRGPSSPLYGPNAVSGVINIITKQAMANDKSSVAANVQGGSKGTFVGSFNALKRLKNDKFSIGLSGNFETRDRDHDEYYNWITGDYTSKYELINYSIGNQFDDSYGWFSEVEMAKERLGVNAFINYDISEEVSLDLKTGYQNSLSQSAFFENFYTVLGDRTSESYYIDLTTKIKGVNLQASTERGIQDIARGSAFISKFDYNKTDLNVDYSFEFENFSLQPAFSYQQATYSDLDYVESSNTVGLMNAEQKLSNLGVSLKADYRLFDNKLRLVAAGRLDKYNVPDDVYFTYQFISTYKFNDKHLIRAVASRSNRSSFFIDSYANYYVDGDIDVAYNGNKELSLPTINMVEFGYRGKLSDIILVDIELFRTVFENAIDFQPTEFYNTANGPVLEFNYFNGDLVSTQNGITSTISIAASKKLQMRVFGTIQKTELMDYDKKVSSINPMTLALPTYTRVDQENERTPGFYGGMTFNYKPIDKLSVYSSIYYMGKQVYRHERASTNETLGTADVDPVTTMTLKVSYEFTKGIKAFVNARNLLAGEKDQFGFTDRIGALYLAGINVNL</sequence>
<keyword evidence="16" id="KW-1185">Reference proteome</keyword>
<evidence type="ECO:0000313" key="16">
    <source>
        <dbReference type="Proteomes" id="UP000559010"/>
    </source>
</evidence>
<dbReference type="GO" id="GO:0009279">
    <property type="term" value="C:cell outer membrane"/>
    <property type="evidence" value="ECO:0007669"/>
    <property type="project" value="UniProtKB-SubCell"/>
</dbReference>
<evidence type="ECO:0000256" key="9">
    <source>
        <dbReference type="ARBA" id="ARBA00023237"/>
    </source>
</evidence>
<evidence type="ECO:0000256" key="12">
    <source>
        <dbReference type="SAM" id="SignalP"/>
    </source>
</evidence>
<dbReference type="Gene3D" id="2.170.130.10">
    <property type="entry name" value="TonB-dependent receptor, plug domain"/>
    <property type="match status" value="1"/>
</dbReference>
<organism evidence="15 16">
    <name type="scientific">Marinigracilibium pacificum</name>
    <dbReference type="NCBI Taxonomy" id="2729599"/>
    <lineage>
        <taxon>Bacteria</taxon>
        <taxon>Pseudomonadati</taxon>
        <taxon>Bacteroidota</taxon>
        <taxon>Cytophagia</taxon>
        <taxon>Cytophagales</taxon>
        <taxon>Flammeovirgaceae</taxon>
        <taxon>Marinigracilibium</taxon>
    </lineage>
</organism>
<dbReference type="Pfam" id="PF07715">
    <property type="entry name" value="Plug"/>
    <property type="match status" value="1"/>
</dbReference>
<dbReference type="PANTHER" id="PTHR30069:SF29">
    <property type="entry name" value="HEMOGLOBIN AND HEMOGLOBIN-HAPTOGLOBIN-BINDING PROTEIN 1-RELATED"/>
    <property type="match status" value="1"/>
</dbReference>
<dbReference type="Proteomes" id="UP000559010">
    <property type="component" value="Unassembled WGS sequence"/>
</dbReference>
<evidence type="ECO:0000256" key="8">
    <source>
        <dbReference type="ARBA" id="ARBA00023170"/>
    </source>
</evidence>
<evidence type="ECO:0000256" key="1">
    <source>
        <dbReference type="ARBA" id="ARBA00004571"/>
    </source>
</evidence>
<keyword evidence="8 15" id="KW-0675">Receptor</keyword>
<keyword evidence="2 10" id="KW-0813">Transport</keyword>
<evidence type="ECO:0000256" key="2">
    <source>
        <dbReference type="ARBA" id="ARBA00022448"/>
    </source>
</evidence>
<evidence type="ECO:0000259" key="14">
    <source>
        <dbReference type="Pfam" id="PF07715"/>
    </source>
</evidence>
<evidence type="ECO:0000259" key="13">
    <source>
        <dbReference type="Pfam" id="PF00593"/>
    </source>
</evidence>
<reference evidence="15 16" key="1">
    <citation type="submission" date="2020-04" db="EMBL/GenBank/DDBJ databases">
        <title>Flammeovirgaceae bacterium KN852 isolated from deep sea.</title>
        <authorList>
            <person name="Zhang D.-C."/>
        </authorList>
    </citation>
    <scope>NUCLEOTIDE SEQUENCE [LARGE SCALE GENOMIC DNA]</scope>
    <source>
        <strain evidence="15 16">KN852</strain>
    </source>
</reference>
<comment type="subcellular location">
    <subcellularLocation>
        <location evidence="1 10">Cell outer membrane</location>
        <topology evidence="1 10">Multi-pass membrane protein</topology>
    </subcellularLocation>
</comment>
<comment type="similarity">
    <text evidence="10 11">Belongs to the TonB-dependent receptor family.</text>
</comment>
<keyword evidence="5 12" id="KW-0732">Signal</keyword>
<dbReference type="Gene3D" id="2.40.170.20">
    <property type="entry name" value="TonB-dependent receptor, beta-barrel domain"/>
    <property type="match status" value="1"/>
</dbReference>
<dbReference type="RefSeq" id="WP_169681504.1">
    <property type="nucleotide sequence ID" value="NZ_JABBNU010000006.1"/>
</dbReference>
<evidence type="ECO:0000313" key="15">
    <source>
        <dbReference type="EMBL" id="NMM49002.1"/>
    </source>
</evidence>
<keyword evidence="3 10" id="KW-1134">Transmembrane beta strand</keyword>
<evidence type="ECO:0000256" key="5">
    <source>
        <dbReference type="ARBA" id="ARBA00022729"/>
    </source>
</evidence>
<dbReference type="InterPro" id="IPR012910">
    <property type="entry name" value="Plug_dom"/>
</dbReference>
<feature type="domain" description="TonB-dependent receptor plug" evidence="14">
    <location>
        <begin position="56"/>
        <end position="172"/>
    </location>
</feature>
<dbReference type="PROSITE" id="PS52016">
    <property type="entry name" value="TONB_DEPENDENT_REC_3"/>
    <property type="match status" value="1"/>
</dbReference>
<dbReference type="GO" id="GO:0015344">
    <property type="term" value="F:siderophore uptake transmembrane transporter activity"/>
    <property type="evidence" value="ECO:0007669"/>
    <property type="project" value="TreeGrafter"/>
</dbReference>
<dbReference type="InterPro" id="IPR036942">
    <property type="entry name" value="Beta-barrel_TonB_sf"/>
</dbReference>
<feature type="signal peptide" evidence="12">
    <location>
        <begin position="1"/>
        <end position="23"/>
    </location>
</feature>
<dbReference type="Pfam" id="PF00593">
    <property type="entry name" value="TonB_dep_Rec_b-barrel"/>
    <property type="match status" value="1"/>
</dbReference>
<evidence type="ECO:0000256" key="10">
    <source>
        <dbReference type="PROSITE-ProRule" id="PRU01360"/>
    </source>
</evidence>
<keyword evidence="9 10" id="KW-0998">Cell outer membrane</keyword>
<name>A0A848J7B8_9BACT</name>
<keyword evidence="7 10" id="KW-0472">Membrane</keyword>
<evidence type="ECO:0000256" key="3">
    <source>
        <dbReference type="ARBA" id="ARBA00022452"/>
    </source>
</evidence>
<feature type="domain" description="TonB-dependent receptor-like beta-barrel" evidence="13">
    <location>
        <begin position="218"/>
        <end position="691"/>
    </location>
</feature>
<gene>
    <name evidence="15" type="ORF">HH304_11375</name>
</gene>
<dbReference type="EMBL" id="JABBNU010000006">
    <property type="protein sequence ID" value="NMM49002.1"/>
    <property type="molecule type" value="Genomic_DNA"/>
</dbReference>
<evidence type="ECO:0000256" key="6">
    <source>
        <dbReference type="ARBA" id="ARBA00023077"/>
    </source>
</evidence>
<dbReference type="GO" id="GO:0044718">
    <property type="term" value="P:siderophore transmembrane transport"/>
    <property type="evidence" value="ECO:0007669"/>
    <property type="project" value="TreeGrafter"/>
</dbReference>